<dbReference type="InParanoid" id="A0DDW5"/>
<dbReference type="KEGG" id="ptm:GSPATT00016073001"/>
<dbReference type="EMBL" id="CT868396">
    <property type="protein sequence ID" value="CAK81232.1"/>
    <property type="molecule type" value="Genomic_DNA"/>
</dbReference>
<organism evidence="1 2">
    <name type="scientific">Paramecium tetraurelia</name>
    <dbReference type="NCBI Taxonomy" id="5888"/>
    <lineage>
        <taxon>Eukaryota</taxon>
        <taxon>Sar</taxon>
        <taxon>Alveolata</taxon>
        <taxon>Ciliophora</taxon>
        <taxon>Intramacronucleata</taxon>
        <taxon>Oligohymenophorea</taxon>
        <taxon>Peniculida</taxon>
        <taxon>Parameciidae</taxon>
        <taxon>Paramecium</taxon>
    </lineage>
</organism>
<dbReference type="AlphaFoldDB" id="A0DDW5"/>
<protein>
    <submittedName>
        <fullName evidence="1">Uncharacterized protein</fullName>
    </submittedName>
</protein>
<reference evidence="1 2" key="1">
    <citation type="journal article" date="2006" name="Nature">
        <title>Global trends of whole-genome duplications revealed by the ciliate Paramecium tetraurelia.</title>
        <authorList>
            <consortium name="Genoscope"/>
            <person name="Aury J.-M."/>
            <person name="Jaillon O."/>
            <person name="Duret L."/>
            <person name="Noel B."/>
            <person name="Jubin C."/>
            <person name="Porcel B.M."/>
            <person name="Segurens B."/>
            <person name="Daubin V."/>
            <person name="Anthouard V."/>
            <person name="Aiach N."/>
            <person name="Arnaiz O."/>
            <person name="Billaut A."/>
            <person name="Beisson J."/>
            <person name="Blanc I."/>
            <person name="Bouhouche K."/>
            <person name="Camara F."/>
            <person name="Duharcourt S."/>
            <person name="Guigo R."/>
            <person name="Gogendeau D."/>
            <person name="Katinka M."/>
            <person name="Keller A.-M."/>
            <person name="Kissmehl R."/>
            <person name="Klotz C."/>
            <person name="Koll F."/>
            <person name="Le Moue A."/>
            <person name="Lepere C."/>
            <person name="Malinsky S."/>
            <person name="Nowacki M."/>
            <person name="Nowak J.K."/>
            <person name="Plattner H."/>
            <person name="Poulain J."/>
            <person name="Ruiz F."/>
            <person name="Serrano V."/>
            <person name="Zagulski M."/>
            <person name="Dessen P."/>
            <person name="Betermier M."/>
            <person name="Weissenbach J."/>
            <person name="Scarpelli C."/>
            <person name="Schachter V."/>
            <person name="Sperling L."/>
            <person name="Meyer E."/>
            <person name="Cohen J."/>
            <person name="Wincker P."/>
        </authorList>
    </citation>
    <scope>NUCLEOTIDE SEQUENCE [LARGE SCALE GENOMIC DNA]</scope>
    <source>
        <strain evidence="1 2">Stock d4-2</strain>
    </source>
</reference>
<dbReference type="RefSeq" id="XP_001448629.1">
    <property type="nucleotide sequence ID" value="XM_001448592.1"/>
</dbReference>
<gene>
    <name evidence="1" type="ORF">GSPATT00016073001</name>
</gene>
<accession>A0DDW5</accession>
<name>A0DDW5_PARTE</name>
<proteinExistence type="predicted"/>
<dbReference type="HOGENOM" id="CLU_1900284_0_0_1"/>
<sequence length="134" mass="15931">MLIKNNKKWKMESTHFFAGFIAGGLSFVTQEENVKYQFRVHLFGRAVDCIYKTQVQKSIQTKKNYTCFSFCSHVQLNFISILFQPQILPLDTYKMYQSFPGDEMNDSLWHMCTVQVWRKKLMQLAESYFIMVKL</sequence>
<dbReference type="GeneID" id="5034414"/>
<keyword evidence="2" id="KW-1185">Reference proteome</keyword>
<evidence type="ECO:0000313" key="2">
    <source>
        <dbReference type="Proteomes" id="UP000000600"/>
    </source>
</evidence>
<evidence type="ECO:0000313" key="1">
    <source>
        <dbReference type="EMBL" id="CAK81232.1"/>
    </source>
</evidence>
<dbReference type="Proteomes" id="UP000000600">
    <property type="component" value="Unassembled WGS sequence"/>
</dbReference>